<dbReference type="PANTHER" id="PTHR43214">
    <property type="entry name" value="TWO-COMPONENT RESPONSE REGULATOR"/>
    <property type="match status" value="1"/>
</dbReference>
<dbReference type="Gene3D" id="3.40.50.2300">
    <property type="match status" value="1"/>
</dbReference>
<dbReference type="EMBL" id="BARU01032388">
    <property type="protein sequence ID" value="GAH70488.1"/>
    <property type="molecule type" value="Genomic_DNA"/>
</dbReference>
<dbReference type="PROSITE" id="PS50110">
    <property type="entry name" value="RESPONSE_REGULATORY"/>
    <property type="match status" value="1"/>
</dbReference>
<dbReference type="PROSITE" id="PS50043">
    <property type="entry name" value="HTH_LUXR_2"/>
    <property type="match status" value="1"/>
</dbReference>
<dbReference type="SUPFAM" id="SSF46894">
    <property type="entry name" value="C-terminal effector domain of the bipartite response regulators"/>
    <property type="match status" value="1"/>
</dbReference>
<feature type="domain" description="Response regulatory" evidence="6">
    <location>
        <begin position="1"/>
        <end position="94"/>
    </location>
</feature>
<dbReference type="PANTHER" id="PTHR43214:SF41">
    <property type="entry name" value="NITRATE_NITRITE RESPONSE REGULATOR PROTEIN NARP"/>
    <property type="match status" value="1"/>
</dbReference>
<dbReference type="InterPro" id="IPR011006">
    <property type="entry name" value="CheY-like_superfamily"/>
</dbReference>
<dbReference type="GO" id="GO:0000160">
    <property type="term" value="P:phosphorelay signal transduction system"/>
    <property type="evidence" value="ECO:0007669"/>
    <property type="project" value="InterPro"/>
</dbReference>
<feature type="non-terminal residue" evidence="7">
    <location>
        <position position="1"/>
    </location>
</feature>
<evidence type="ECO:0000256" key="3">
    <source>
        <dbReference type="ARBA" id="ARBA00023125"/>
    </source>
</evidence>
<keyword evidence="1" id="KW-0597">Phosphoprotein</keyword>
<evidence type="ECO:0000259" key="5">
    <source>
        <dbReference type="PROSITE" id="PS50043"/>
    </source>
</evidence>
<dbReference type="InterPro" id="IPR016032">
    <property type="entry name" value="Sig_transdc_resp-reg_C-effctor"/>
</dbReference>
<comment type="caution">
    <text evidence="7">The sequence shown here is derived from an EMBL/GenBank/DDBJ whole genome shotgun (WGS) entry which is preliminary data.</text>
</comment>
<protein>
    <recommendedName>
        <fullName evidence="8">DNA-binding response regulator</fullName>
    </recommendedName>
</protein>
<evidence type="ECO:0000313" key="7">
    <source>
        <dbReference type="EMBL" id="GAH70488.1"/>
    </source>
</evidence>
<evidence type="ECO:0000256" key="2">
    <source>
        <dbReference type="ARBA" id="ARBA00023015"/>
    </source>
</evidence>
<dbReference type="AlphaFoldDB" id="X1JL59"/>
<dbReference type="GO" id="GO:0003677">
    <property type="term" value="F:DNA binding"/>
    <property type="evidence" value="ECO:0007669"/>
    <property type="project" value="UniProtKB-KW"/>
</dbReference>
<proteinExistence type="predicted"/>
<dbReference type="InterPro" id="IPR000792">
    <property type="entry name" value="Tscrpt_reg_LuxR_C"/>
</dbReference>
<dbReference type="SMART" id="SM00448">
    <property type="entry name" value="REC"/>
    <property type="match status" value="1"/>
</dbReference>
<gene>
    <name evidence="7" type="ORF">S03H2_51087</name>
</gene>
<keyword evidence="4" id="KW-0804">Transcription</keyword>
<evidence type="ECO:0008006" key="8">
    <source>
        <dbReference type="Google" id="ProtNLM"/>
    </source>
</evidence>
<accession>X1JL59</accession>
<dbReference type="SUPFAM" id="SSF52172">
    <property type="entry name" value="CheY-like"/>
    <property type="match status" value="1"/>
</dbReference>
<evidence type="ECO:0000256" key="1">
    <source>
        <dbReference type="ARBA" id="ARBA00022553"/>
    </source>
</evidence>
<dbReference type="GO" id="GO:0006355">
    <property type="term" value="P:regulation of DNA-templated transcription"/>
    <property type="evidence" value="ECO:0007669"/>
    <property type="project" value="InterPro"/>
</dbReference>
<dbReference type="PRINTS" id="PR00038">
    <property type="entry name" value="HTHLUXR"/>
</dbReference>
<dbReference type="InterPro" id="IPR058245">
    <property type="entry name" value="NreC/VraR/RcsB-like_REC"/>
</dbReference>
<dbReference type="SMART" id="SM00421">
    <property type="entry name" value="HTH_LUXR"/>
    <property type="match status" value="1"/>
</dbReference>
<name>X1JL59_9ZZZZ</name>
<feature type="domain" description="HTH luxR-type" evidence="5">
    <location>
        <begin position="120"/>
        <end position="185"/>
    </location>
</feature>
<dbReference type="Pfam" id="PF00196">
    <property type="entry name" value="GerE"/>
    <property type="match status" value="1"/>
</dbReference>
<dbReference type="CDD" id="cd06170">
    <property type="entry name" value="LuxR_C_like"/>
    <property type="match status" value="1"/>
</dbReference>
<keyword evidence="2" id="KW-0805">Transcription regulation</keyword>
<dbReference type="InterPro" id="IPR039420">
    <property type="entry name" value="WalR-like"/>
</dbReference>
<evidence type="ECO:0000259" key="6">
    <source>
        <dbReference type="PROSITE" id="PS50110"/>
    </source>
</evidence>
<sequence>DLEVVAESEDGRSAVEQAQELKPDVVVMDVSMPDLNGMEATRQIVHRTPATKVLALSMHSDRRFVEGMLKAGAHGYLVKDCANEEFVRAIREVADGRTYLSPAVAGQLVEEYVHGERAEAGAESAVLTTREREVLQLVAEGLRTKEIANRLHISPKTAETHRQQVMNKLNIHNVADLTKFAVREGLTSLET</sequence>
<dbReference type="CDD" id="cd17535">
    <property type="entry name" value="REC_NarL-like"/>
    <property type="match status" value="1"/>
</dbReference>
<reference evidence="7" key="1">
    <citation type="journal article" date="2014" name="Front. Microbiol.">
        <title>High frequency of phylogenetically diverse reductive dehalogenase-homologous genes in deep subseafloor sedimentary metagenomes.</title>
        <authorList>
            <person name="Kawai M."/>
            <person name="Futagami T."/>
            <person name="Toyoda A."/>
            <person name="Takaki Y."/>
            <person name="Nishi S."/>
            <person name="Hori S."/>
            <person name="Arai W."/>
            <person name="Tsubouchi T."/>
            <person name="Morono Y."/>
            <person name="Uchiyama I."/>
            <person name="Ito T."/>
            <person name="Fujiyama A."/>
            <person name="Inagaki F."/>
            <person name="Takami H."/>
        </authorList>
    </citation>
    <scope>NUCLEOTIDE SEQUENCE</scope>
    <source>
        <strain evidence="7">Expedition CK06-06</strain>
    </source>
</reference>
<organism evidence="7">
    <name type="scientific">marine sediment metagenome</name>
    <dbReference type="NCBI Taxonomy" id="412755"/>
    <lineage>
        <taxon>unclassified sequences</taxon>
        <taxon>metagenomes</taxon>
        <taxon>ecological metagenomes</taxon>
    </lineage>
</organism>
<dbReference type="Pfam" id="PF00072">
    <property type="entry name" value="Response_reg"/>
    <property type="match status" value="1"/>
</dbReference>
<dbReference type="InterPro" id="IPR001789">
    <property type="entry name" value="Sig_transdc_resp-reg_receiver"/>
</dbReference>
<keyword evidence="3" id="KW-0238">DNA-binding</keyword>
<evidence type="ECO:0000256" key="4">
    <source>
        <dbReference type="ARBA" id="ARBA00023163"/>
    </source>
</evidence>